<protein>
    <submittedName>
        <fullName evidence="2">Uncharacterized protein</fullName>
    </submittedName>
</protein>
<keyword evidence="3" id="KW-1185">Reference proteome</keyword>
<organism evidence="2 3">
    <name type="scientific">Micromonospora vinacea</name>
    <dbReference type="NCBI Taxonomy" id="709878"/>
    <lineage>
        <taxon>Bacteria</taxon>
        <taxon>Bacillati</taxon>
        <taxon>Actinomycetota</taxon>
        <taxon>Actinomycetes</taxon>
        <taxon>Micromonosporales</taxon>
        <taxon>Micromonosporaceae</taxon>
        <taxon>Micromonospora</taxon>
    </lineage>
</organism>
<gene>
    <name evidence="2" type="ORF">IW249_001218</name>
</gene>
<feature type="region of interest" description="Disordered" evidence="1">
    <location>
        <begin position="1"/>
        <end position="31"/>
    </location>
</feature>
<accession>A0ABS0JWR6</accession>
<comment type="caution">
    <text evidence="2">The sequence shown here is derived from an EMBL/GenBank/DDBJ whole genome shotgun (WGS) entry which is preliminary data.</text>
</comment>
<evidence type="ECO:0000313" key="3">
    <source>
        <dbReference type="Proteomes" id="UP000631791"/>
    </source>
</evidence>
<proteinExistence type="predicted"/>
<sequence>MTDHQPVRRPYPGADLTAGDEAGQALGVGRG</sequence>
<dbReference type="EMBL" id="JADOTY010000001">
    <property type="protein sequence ID" value="MBG6100804.1"/>
    <property type="molecule type" value="Genomic_DNA"/>
</dbReference>
<evidence type="ECO:0000256" key="1">
    <source>
        <dbReference type="SAM" id="MobiDB-lite"/>
    </source>
</evidence>
<evidence type="ECO:0000313" key="2">
    <source>
        <dbReference type="EMBL" id="MBG6100804.1"/>
    </source>
</evidence>
<reference evidence="2 3" key="1">
    <citation type="submission" date="2020-11" db="EMBL/GenBank/DDBJ databases">
        <title>Sequencing the genomes of 1000 actinobacteria strains.</title>
        <authorList>
            <person name="Klenk H.-P."/>
        </authorList>
    </citation>
    <scope>NUCLEOTIDE SEQUENCE [LARGE SCALE GENOMIC DNA]</scope>
    <source>
        <strain evidence="2 3">DSM 101695</strain>
    </source>
</reference>
<dbReference type="Proteomes" id="UP000631791">
    <property type="component" value="Unassembled WGS sequence"/>
</dbReference>
<name>A0ABS0JWR6_9ACTN</name>